<dbReference type="AlphaFoldDB" id="A0A927MFS5"/>
<dbReference type="InterPro" id="IPR034660">
    <property type="entry name" value="DinB/YfiT-like"/>
</dbReference>
<dbReference type="Pfam" id="PF12867">
    <property type="entry name" value="DinB_2"/>
    <property type="match status" value="1"/>
</dbReference>
<feature type="domain" description="DinB-like" evidence="2">
    <location>
        <begin position="20"/>
        <end position="138"/>
    </location>
</feature>
<dbReference type="Proteomes" id="UP000658225">
    <property type="component" value="Unassembled WGS sequence"/>
</dbReference>
<organism evidence="3 4">
    <name type="scientific">Sporosarcina limicola</name>
    <dbReference type="NCBI Taxonomy" id="34101"/>
    <lineage>
        <taxon>Bacteria</taxon>
        <taxon>Bacillati</taxon>
        <taxon>Bacillota</taxon>
        <taxon>Bacilli</taxon>
        <taxon>Bacillales</taxon>
        <taxon>Caryophanaceae</taxon>
        <taxon>Sporosarcina</taxon>
    </lineage>
</organism>
<reference evidence="3" key="1">
    <citation type="submission" date="2020-10" db="EMBL/GenBank/DDBJ databases">
        <title>Genomic Encyclopedia of Type Strains, Phase IV (KMG-IV): sequencing the most valuable type-strain genomes for metagenomic binning, comparative biology and taxonomic classification.</title>
        <authorList>
            <person name="Goeker M."/>
        </authorList>
    </citation>
    <scope>NUCLEOTIDE SEQUENCE</scope>
    <source>
        <strain evidence="3">DSM 13886</strain>
    </source>
</reference>
<dbReference type="RefSeq" id="WP_192596867.1">
    <property type="nucleotide sequence ID" value="NZ_JADBEL010000001.1"/>
</dbReference>
<gene>
    <name evidence="3" type="ORF">H4683_000102</name>
</gene>
<comment type="caution">
    <text evidence="3">The sequence shown here is derived from an EMBL/GenBank/DDBJ whole genome shotgun (WGS) entry which is preliminary data.</text>
</comment>
<accession>A0A927MFS5</accession>
<dbReference type="Gene3D" id="1.20.120.450">
    <property type="entry name" value="dinb family like domain"/>
    <property type="match status" value="1"/>
</dbReference>
<sequence>MNIYCKAALHQINIAVKSIIEIIDKLEDSDLQKRPTPTKHSIGELLEHITMICRADSLIADGASKEEMHTFYTSASLNTLDEMKEALLNNYQLLEDKYEQFTEDELQQVTTSYWGITYTYYEWLLEIISHLYHHRGQLHAILIHCYAKDPKVPLFE</sequence>
<name>A0A927MFS5_9BACL</name>
<proteinExistence type="predicted"/>
<dbReference type="InterPro" id="IPR024775">
    <property type="entry name" value="DinB-like"/>
</dbReference>
<keyword evidence="1" id="KW-0175">Coiled coil</keyword>
<dbReference type="EMBL" id="JADBEL010000001">
    <property type="protein sequence ID" value="MBE1553033.1"/>
    <property type="molecule type" value="Genomic_DNA"/>
</dbReference>
<feature type="coiled-coil region" evidence="1">
    <location>
        <begin position="77"/>
        <end position="104"/>
    </location>
</feature>
<evidence type="ECO:0000256" key="1">
    <source>
        <dbReference type="SAM" id="Coils"/>
    </source>
</evidence>
<protein>
    <submittedName>
        <fullName evidence="3">Damage-inducible protein DinB</fullName>
    </submittedName>
</protein>
<evidence type="ECO:0000259" key="2">
    <source>
        <dbReference type="Pfam" id="PF12867"/>
    </source>
</evidence>
<dbReference type="SUPFAM" id="SSF109854">
    <property type="entry name" value="DinB/YfiT-like putative metalloenzymes"/>
    <property type="match status" value="1"/>
</dbReference>
<evidence type="ECO:0000313" key="4">
    <source>
        <dbReference type="Proteomes" id="UP000658225"/>
    </source>
</evidence>
<keyword evidence="4" id="KW-1185">Reference proteome</keyword>
<evidence type="ECO:0000313" key="3">
    <source>
        <dbReference type="EMBL" id="MBE1553033.1"/>
    </source>
</evidence>